<keyword evidence="1" id="KW-0547">Nucleotide-binding</keyword>
<dbReference type="InterPro" id="IPR002078">
    <property type="entry name" value="Sigma_54_int"/>
</dbReference>
<reference evidence="7" key="2">
    <citation type="submission" date="2021-04" db="EMBL/GenBank/DDBJ databases">
        <authorList>
            <person name="Gilroy R."/>
        </authorList>
    </citation>
    <scope>NUCLEOTIDE SEQUENCE</scope>
    <source>
        <strain evidence="7">CHK178-16964</strain>
    </source>
</reference>
<keyword evidence="4" id="KW-0804">Transcription</keyword>
<dbReference type="InterPro" id="IPR010524">
    <property type="entry name" value="Sig_transdc_resp-reg_PrpR_N"/>
</dbReference>
<dbReference type="GO" id="GO:0043565">
    <property type="term" value="F:sequence-specific DNA binding"/>
    <property type="evidence" value="ECO:0007669"/>
    <property type="project" value="InterPro"/>
</dbReference>
<protein>
    <submittedName>
        <fullName evidence="7">Sigma 54-interacting transcriptional regulator</fullName>
    </submittedName>
</protein>
<dbReference type="Pfam" id="PF06506">
    <property type="entry name" value="PrpR_N"/>
    <property type="match status" value="1"/>
</dbReference>
<sequence length="649" mass="73049">MIHMVFFAPYPEIQPTIEQVFQERPDKDELNYKVILDFFNNPLQDVDADVIVARGFTAHTMEKRGFVCAELKVSGYDVVNAVTRCLTLYPEEKNIAVVGAYNMIYGIDAIAPIFPSVRLTSYAIIDEMELEETIQKALADGNTALVGGYTTVEIAKRLKIPAVMIESGREAVNNAIAEAKSAAEIAMRERERSNEIANIMNYSFQGIIALDRDGLITFANNYCYTILDNKNISLVRRHIRDFFPNLLIENVTGKGTKILSELYKYNQYHLMVNCVPITDEHSITGAVLTFQNITQIQEEEDLIRKKLHHGSLRAKYQFSNIFYQSAVMESVISDARDFSYSDSNILIYGETGTGKELFAQSIHNSSPRKNYPFVAINCAALPENLLESELFGYVEGAFTGAAKGGKMGFFEIAHRGTIFLDEIGDISANLQSRLLRVLQEREIMRLGSDTVISVDVRVISATNKNLKEEVAAGNFRQDLLYRLDVLELSIPPLRERGEDSAYMLDHFLSLEHERTGCVLTGLLPEAKQLLHNYPWPGNVREMRNFCERLSILCRSPYAGTSDVLRALPDAGKAPAPEYSPAVPVSMPAAKQPPVPAEPEPSYSPYDERQAILEALSKFHNNRTKTAAYLNINKSTLWRKMKKYNIQIPY</sequence>
<dbReference type="AlphaFoldDB" id="A0A9D2KM22"/>
<proteinExistence type="predicted"/>
<evidence type="ECO:0000313" key="8">
    <source>
        <dbReference type="Proteomes" id="UP000823900"/>
    </source>
</evidence>
<dbReference type="PRINTS" id="PR01590">
    <property type="entry name" value="HTHFIS"/>
</dbReference>
<dbReference type="SUPFAM" id="SSF52540">
    <property type="entry name" value="P-loop containing nucleoside triphosphate hydrolases"/>
    <property type="match status" value="1"/>
</dbReference>
<name>A0A9D2KM22_9FIRM</name>
<dbReference type="PROSITE" id="PS00675">
    <property type="entry name" value="SIGMA54_INTERACT_1"/>
    <property type="match status" value="1"/>
</dbReference>
<dbReference type="GO" id="GO:0006355">
    <property type="term" value="P:regulation of DNA-templated transcription"/>
    <property type="evidence" value="ECO:0007669"/>
    <property type="project" value="InterPro"/>
</dbReference>
<dbReference type="SUPFAM" id="SSF159800">
    <property type="entry name" value="PrpR receptor domain-like"/>
    <property type="match status" value="1"/>
</dbReference>
<dbReference type="Pfam" id="PF00158">
    <property type="entry name" value="Sigma54_activat"/>
    <property type="match status" value="1"/>
</dbReference>
<dbReference type="SMART" id="SM00382">
    <property type="entry name" value="AAA"/>
    <property type="match status" value="1"/>
</dbReference>
<dbReference type="GO" id="GO:0000156">
    <property type="term" value="F:phosphorelay response regulator activity"/>
    <property type="evidence" value="ECO:0007669"/>
    <property type="project" value="InterPro"/>
</dbReference>
<feature type="domain" description="Sigma-54 factor interaction" evidence="6">
    <location>
        <begin position="321"/>
        <end position="551"/>
    </location>
</feature>
<dbReference type="FunFam" id="3.40.50.300:FF:000006">
    <property type="entry name" value="DNA-binding transcriptional regulator NtrC"/>
    <property type="match status" value="1"/>
</dbReference>
<dbReference type="InterPro" id="IPR058031">
    <property type="entry name" value="AAA_lid_NorR"/>
</dbReference>
<gene>
    <name evidence="7" type="ORF">IAA07_04860</name>
</gene>
<evidence type="ECO:0000256" key="2">
    <source>
        <dbReference type="ARBA" id="ARBA00022840"/>
    </source>
</evidence>
<evidence type="ECO:0000259" key="6">
    <source>
        <dbReference type="PROSITE" id="PS50045"/>
    </source>
</evidence>
<dbReference type="Gene3D" id="3.40.50.300">
    <property type="entry name" value="P-loop containing nucleotide triphosphate hydrolases"/>
    <property type="match status" value="1"/>
</dbReference>
<dbReference type="Gene3D" id="3.40.50.10660">
    <property type="entry name" value="PrpR receptor domain-like"/>
    <property type="match status" value="1"/>
</dbReference>
<feature type="region of interest" description="Disordered" evidence="5">
    <location>
        <begin position="576"/>
        <end position="603"/>
    </location>
</feature>
<dbReference type="PANTHER" id="PTHR32071">
    <property type="entry name" value="TRANSCRIPTIONAL REGULATORY PROTEIN"/>
    <property type="match status" value="1"/>
</dbReference>
<evidence type="ECO:0000313" key="7">
    <source>
        <dbReference type="EMBL" id="HJA70897.1"/>
    </source>
</evidence>
<evidence type="ECO:0000256" key="5">
    <source>
        <dbReference type="SAM" id="MobiDB-lite"/>
    </source>
</evidence>
<evidence type="ECO:0000256" key="1">
    <source>
        <dbReference type="ARBA" id="ARBA00022741"/>
    </source>
</evidence>
<dbReference type="InterPro" id="IPR002197">
    <property type="entry name" value="HTH_Fis"/>
</dbReference>
<dbReference type="Gene3D" id="3.30.450.20">
    <property type="entry name" value="PAS domain"/>
    <property type="match status" value="1"/>
</dbReference>
<dbReference type="SUPFAM" id="SSF46689">
    <property type="entry name" value="Homeodomain-like"/>
    <property type="match status" value="1"/>
</dbReference>
<dbReference type="Pfam" id="PF25601">
    <property type="entry name" value="AAA_lid_14"/>
    <property type="match status" value="1"/>
</dbReference>
<dbReference type="Pfam" id="PF02954">
    <property type="entry name" value="HTH_8"/>
    <property type="match status" value="1"/>
</dbReference>
<dbReference type="InterPro" id="IPR009057">
    <property type="entry name" value="Homeodomain-like_sf"/>
</dbReference>
<keyword evidence="2" id="KW-0067">ATP-binding</keyword>
<dbReference type="EMBL" id="DWZA01000044">
    <property type="protein sequence ID" value="HJA70897.1"/>
    <property type="molecule type" value="Genomic_DNA"/>
</dbReference>
<organism evidence="7 8">
    <name type="scientific">Candidatus Lachnoclostridium stercoravium</name>
    <dbReference type="NCBI Taxonomy" id="2838633"/>
    <lineage>
        <taxon>Bacteria</taxon>
        <taxon>Bacillati</taxon>
        <taxon>Bacillota</taxon>
        <taxon>Clostridia</taxon>
        <taxon>Lachnospirales</taxon>
        <taxon>Lachnospiraceae</taxon>
    </lineage>
</organism>
<keyword evidence="3" id="KW-0805">Transcription regulation</keyword>
<dbReference type="InterPro" id="IPR003593">
    <property type="entry name" value="AAA+_ATPase"/>
</dbReference>
<accession>A0A9D2KM22</accession>
<reference evidence="7" key="1">
    <citation type="journal article" date="2021" name="PeerJ">
        <title>Extensive microbial diversity within the chicken gut microbiome revealed by metagenomics and culture.</title>
        <authorList>
            <person name="Gilroy R."/>
            <person name="Ravi A."/>
            <person name="Getino M."/>
            <person name="Pursley I."/>
            <person name="Horton D.L."/>
            <person name="Alikhan N.F."/>
            <person name="Baker D."/>
            <person name="Gharbi K."/>
            <person name="Hall N."/>
            <person name="Watson M."/>
            <person name="Adriaenssens E.M."/>
            <person name="Foster-Nyarko E."/>
            <person name="Jarju S."/>
            <person name="Secka A."/>
            <person name="Antonio M."/>
            <person name="Oren A."/>
            <person name="Chaudhuri R.R."/>
            <person name="La Ragione R."/>
            <person name="Hildebrand F."/>
            <person name="Pallen M.J."/>
        </authorList>
    </citation>
    <scope>NUCLEOTIDE SEQUENCE</scope>
    <source>
        <strain evidence="7">CHK178-16964</strain>
    </source>
</reference>
<dbReference type="SUPFAM" id="SSF55785">
    <property type="entry name" value="PYP-like sensor domain (PAS domain)"/>
    <property type="match status" value="1"/>
</dbReference>
<dbReference type="Proteomes" id="UP000823900">
    <property type="component" value="Unassembled WGS sequence"/>
</dbReference>
<dbReference type="Gene3D" id="1.10.10.60">
    <property type="entry name" value="Homeodomain-like"/>
    <property type="match status" value="1"/>
</dbReference>
<dbReference type="PROSITE" id="PS50045">
    <property type="entry name" value="SIGMA54_INTERACT_4"/>
    <property type="match status" value="1"/>
</dbReference>
<dbReference type="Gene3D" id="3.40.50.2300">
    <property type="match status" value="1"/>
</dbReference>
<comment type="caution">
    <text evidence="7">The sequence shown here is derived from an EMBL/GenBank/DDBJ whole genome shotgun (WGS) entry which is preliminary data.</text>
</comment>
<dbReference type="InterPro" id="IPR027417">
    <property type="entry name" value="P-loop_NTPase"/>
</dbReference>
<evidence type="ECO:0000256" key="3">
    <source>
        <dbReference type="ARBA" id="ARBA00023015"/>
    </source>
</evidence>
<dbReference type="InterPro" id="IPR035965">
    <property type="entry name" value="PAS-like_dom_sf"/>
</dbReference>
<dbReference type="InterPro" id="IPR025662">
    <property type="entry name" value="Sigma_54_int_dom_ATP-bd_1"/>
</dbReference>
<dbReference type="Gene3D" id="1.10.8.60">
    <property type="match status" value="1"/>
</dbReference>
<dbReference type="GO" id="GO:0005524">
    <property type="term" value="F:ATP binding"/>
    <property type="evidence" value="ECO:0007669"/>
    <property type="project" value="UniProtKB-KW"/>
</dbReference>
<dbReference type="CDD" id="cd00009">
    <property type="entry name" value="AAA"/>
    <property type="match status" value="1"/>
</dbReference>
<evidence type="ECO:0000256" key="4">
    <source>
        <dbReference type="ARBA" id="ARBA00023163"/>
    </source>
</evidence>